<dbReference type="EMBL" id="MU251444">
    <property type="protein sequence ID" value="KAG9235029.1"/>
    <property type="molecule type" value="Genomic_DNA"/>
</dbReference>
<reference evidence="3" key="1">
    <citation type="journal article" date="2021" name="IMA Fungus">
        <title>Genomic characterization of three marine fungi, including Emericellopsis atlantica sp. nov. with signatures of a generalist lifestyle and marine biomass degradation.</title>
        <authorList>
            <person name="Hagestad O.C."/>
            <person name="Hou L."/>
            <person name="Andersen J.H."/>
            <person name="Hansen E.H."/>
            <person name="Altermark B."/>
            <person name="Li C."/>
            <person name="Kuhnert E."/>
            <person name="Cox R.J."/>
            <person name="Crous P.W."/>
            <person name="Spatafora J.W."/>
            <person name="Lail K."/>
            <person name="Amirebrahimi M."/>
            <person name="Lipzen A."/>
            <person name="Pangilinan J."/>
            <person name="Andreopoulos W."/>
            <person name="Hayes R.D."/>
            <person name="Ng V."/>
            <person name="Grigoriev I.V."/>
            <person name="Jackson S.A."/>
            <person name="Sutton T.D.S."/>
            <person name="Dobson A.D.W."/>
            <person name="Rama T."/>
        </authorList>
    </citation>
    <scope>NUCLEOTIDE SEQUENCE</scope>
    <source>
        <strain evidence="3">TRa018bII</strain>
    </source>
</reference>
<organism evidence="3 4">
    <name type="scientific">Amylocarpus encephaloides</name>
    <dbReference type="NCBI Taxonomy" id="45428"/>
    <lineage>
        <taxon>Eukaryota</taxon>
        <taxon>Fungi</taxon>
        <taxon>Dikarya</taxon>
        <taxon>Ascomycota</taxon>
        <taxon>Pezizomycotina</taxon>
        <taxon>Leotiomycetes</taxon>
        <taxon>Helotiales</taxon>
        <taxon>Helotiales incertae sedis</taxon>
        <taxon>Amylocarpus</taxon>
    </lineage>
</organism>
<gene>
    <name evidence="3" type="ORF">BJ875DRAFT_530182</name>
</gene>
<evidence type="ECO:0008006" key="5">
    <source>
        <dbReference type="Google" id="ProtNLM"/>
    </source>
</evidence>
<feature type="region of interest" description="Disordered" evidence="1">
    <location>
        <begin position="24"/>
        <end position="65"/>
    </location>
</feature>
<protein>
    <recommendedName>
        <fullName evidence="5">Cyanovirin-N domain-containing protein</fullName>
    </recommendedName>
</protein>
<evidence type="ECO:0000313" key="4">
    <source>
        <dbReference type="Proteomes" id="UP000824998"/>
    </source>
</evidence>
<evidence type="ECO:0000313" key="3">
    <source>
        <dbReference type="EMBL" id="KAG9235029.1"/>
    </source>
</evidence>
<sequence length="202" mass="22418">MYFRPVLCATFLSFISTIVAVPDHENSSQHSNPPYQASRPTHPYPTSYPPSPPSEPVPPGTPSLREEDIVPSLKAETKLQVRGNSTVTGRLKAYSKNVKFCDGEIKPNGKDADIQCHPGYNLHYNWTGTEGNNPNKKSSPQILGYRLSHWDLTPNGTRNENTWMRVNEGWLCAKCHSDEGGDFGKCTLLEKNCGKSETAGRK</sequence>
<proteinExistence type="predicted"/>
<comment type="caution">
    <text evidence="3">The sequence shown here is derived from an EMBL/GenBank/DDBJ whole genome shotgun (WGS) entry which is preliminary data.</text>
</comment>
<evidence type="ECO:0000256" key="1">
    <source>
        <dbReference type="SAM" id="MobiDB-lite"/>
    </source>
</evidence>
<evidence type="ECO:0000256" key="2">
    <source>
        <dbReference type="SAM" id="SignalP"/>
    </source>
</evidence>
<dbReference type="Proteomes" id="UP000824998">
    <property type="component" value="Unassembled WGS sequence"/>
</dbReference>
<keyword evidence="2" id="KW-0732">Signal</keyword>
<name>A0A9P7YJT5_9HELO</name>
<dbReference type="AlphaFoldDB" id="A0A9P7YJT5"/>
<feature type="compositionally biased region" description="Pro residues" evidence="1">
    <location>
        <begin position="42"/>
        <end position="61"/>
    </location>
</feature>
<accession>A0A9P7YJT5</accession>
<keyword evidence="4" id="KW-1185">Reference proteome</keyword>
<feature type="chain" id="PRO_5040185502" description="Cyanovirin-N domain-containing protein" evidence="2">
    <location>
        <begin position="21"/>
        <end position="202"/>
    </location>
</feature>
<feature type="signal peptide" evidence="2">
    <location>
        <begin position="1"/>
        <end position="20"/>
    </location>
</feature>